<dbReference type="GO" id="GO:0016887">
    <property type="term" value="F:ATP hydrolysis activity"/>
    <property type="evidence" value="ECO:0007669"/>
    <property type="project" value="InterPro"/>
</dbReference>
<sequence length="277" mass="30709">MITFKNVSKAYKNHHALSDINFAVQPGSIVGLFGPNGAGKTTLINALLGMIKVEGDIEVLGLEPFSQRHKLMESVAYIADVATLPRWITAEKVVELFEGVYPKFNREKALRLIATTSVPLNKAVKHLSKGMIAQLHLSCILAIEVPLLVLDEPTLGLDIIYRKQFYDMLITEFYDDDRCIIVTSHQIDELEQILNNVVILSQGKMVLHETMDNIAEKYVAVKVDDSNLEAARKLNPLTESKGLGRTTCIYHGHSHETLAPYGPLSIPSLSDIFVATV</sequence>
<evidence type="ECO:0000256" key="3">
    <source>
        <dbReference type="ARBA" id="ARBA00022840"/>
    </source>
</evidence>
<keyword evidence="3 5" id="KW-0067">ATP-binding</keyword>
<dbReference type="InterPro" id="IPR003593">
    <property type="entry name" value="AAA+_ATPase"/>
</dbReference>
<evidence type="ECO:0000256" key="2">
    <source>
        <dbReference type="ARBA" id="ARBA00022741"/>
    </source>
</evidence>
<dbReference type="Pfam" id="PF00005">
    <property type="entry name" value="ABC_tran"/>
    <property type="match status" value="1"/>
</dbReference>
<dbReference type="Gene3D" id="3.40.50.300">
    <property type="entry name" value="P-loop containing nucleotide triphosphate hydrolases"/>
    <property type="match status" value="1"/>
</dbReference>
<proteinExistence type="predicted"/>
<dbReference type="InterPro" id="IPR051782">
    <property type="entry name" value="ABC_Transporter_VariousFunc"/>
</dbReference>
<organism evidence="5 6">
    <name type="scientific">Saccharophagus degradans</name>
    <dbReference type="NCBI Taxonomy" id="86304"/>
    <lineage>
        <taxon>Bacteria</taxon>
        <taxon>Pseudomonadati</taxon>
        <taxon>Pseudomonadota</taxon>
        <taxon>Gammaproteobacteria</taxon>
        <taxon>Cellvibrionales</taxon>
        <taxon>Cellvibrionaceae</taxon>
        <taxon>Saccharophagus</taxon>
    </lineage>
</organism>
<keyword evidence="2" id="KW-0547">Nucleotide-binding</keyword>
<dbReference type="InterPro" id="IPR027417">
    <property type="entry name" value="P-loop_NTPase"/>
</dbReference>
<evidence type="ECO:0000259" key="4">
    <source>
        <dbReference type="PROSITE" id="PS50893"/>
    </source>
</evidence>
<dbReference type="PROSITE" id="PS50893">
    <property type="entry name" value="ABC_TRANSPORTER_2"/>
    <property type="match status" value="1"/>
</dbReference>
<reference evidence="5" key="1">
    <citation type="submission" date="2023-07" db="EMBL/GenBank/DDBJ databases">
        <title>Genome content predicts the carbon catabolic preferences of heterotrophic bacteria.</title>
        <authorList>
            <person name="Gralka M."/>
        </authorList>
    </citation>
    <scope>NUCLEOTIDE SEQUENCE</scope>
    <source>
        <strain evidence="5">I3M17_2</strain>
    </source>
</reference>
<dbReference type="PANTHER" id="PTHR42939">
    <property type="entry name" value="ABC TRANSPORTER ATP-BINDING PROTEIN ALBC-RELATED"/>
    <property type="match status" value="1"/>
</dbReference>
<dbReference type="RefSeq" id="WP_303493264.1">
    <property type="nucleotide sequence ID" value="NZ_JAUOPB010000010.1"/>
</dbReference>
<dbReference type="AlphaFoldDB" id="A0AAW7X7W7"/>
<dbReference type="CDD" id="cd03230">
    <property type="entry name" value="ABC_DR_subfamily_A"/>
    <property type="match status" value="1"/>
</dbReference>
<dbReference type="InterPro" id="IPR003439">
    <property type="entry name" value="ABC_transporter-like_ATP-bd"/>
</dbReference>
<name>A0AAW7X7W7_9GAMM</name>
<dbReference type="EMBL" id="JAUOPB010000010">
    <property type="protein sequence ID" value="MDO6423670.1"/>
    <property type="molecule type" value="Genomic_DNA"/>
</dbReference>
<accession>A0AAW7X7W7</accession>
<dbReference type="Proteomes" id="UP001169760">
    <property type="component" value="Unassembled WGS sequence"/>
</dbReference>
<comment type="caution">
    <text evidence="5">The sequence shown here is derived from an EMBL/GenBank/DDBJ whole genome shotgun (WGS) entry which is preliminary data.</text>
</comment>
<feature type="domain" description="ABC transporter" evidence="4">
    <location>
        <begin position="2"/>
        <end position="227"/>
    </location>
</feature>
<dbReference type="PANTHER" id="PTHR42939:SF1">
    <property type="entry name" value="ABC TRANSPORTER ATP-BINDING PROTEIN ALBC-RELATED"/>
    <property type="match status" value="1"/>
</dbReference>
<gene>
    <name evidence="5" type="ORF">Q4521_14400</name>
</gene>
<dbReference type="SUPFAM" id="SSF52540">
    <property type="entry name" value="P-loop containing nucleoside triphosphate hydrolases"/>
    <property type="match status" value="1"/>
</dbReference>
<evidence type="ECO:0000313" key="5">
    <source>
        <dbReference type="EMBL" id="MDO6423670.1"/>
    </source>
</evidence>
<evidence type="ECO:0000256" key="1">
    <source>
        <dbReference type="ARBA" id="ARBA00022448"/>
    </source>
</evidence>
<evidence type="ECO:0000313" key="6">
    <source>
        <dbReference type="Proteomes" id="UP001169760"/>
    </source>
</evidence>
<protein>
    <submittedName>
        <fullName evidence="5">ABC transporter ATP-binding protein</fullName>
    </submittedName>
</protein>
<dbReference type="SMART" id="SM00382">
    <property type="entry name" value="AAA"/>
    <property type="match status" value="1"/>
</dbReference>
<keyword evidence="1" id="KW-0813">Transport</keyword>
<dbReference type="GO" id="GO:0005524">
    <property type="term" value="F:ATP binding"/>
    <property type="evidence" value="ECO:0007669"/>
    <property type="project" value="UniProtKB-KW"/>
</dbReference>